<reference evidence="9" key="1">
    <citation type="journal article" date="2019" name="Int. J. Syst. Evol. Microbiol.">
        <title>The Global Catalogue of Microorganisms (GCM) 10K type strain sequencing project: providing services to taxonomists for standard genome sequencing and annotation.</title>
        <authorList>
            <consortium name="The Broad Institute Genomics Platform"/>
            <consortium name="The Broad Institute Genome Sequencing Center for Infectious Disease"/>
            <person name="Wu L."/>
            <person name="Ma J."/>
        </authorList>
    </citation>
    <scope>NUCLEOTIDE SEQUENCE [LARGE SCALE GENOMIC DNA]</scope>
    <source>
        <strain evidence="9">CCUG 61696</strain>
    </source>
</reference>
<evidence type="ECO:0000256" key="4">
    <source>
        <dbReference type="ARBA" id="ARBA00022692"/>
    </source>
</evidence>
<keyword evidence="5 7" id="KW-1133">Transmembrane helix</keyword>
<name>A0ABW3ZC56_9HYPH</name>
<dbReference type="RefSeq" id="WP_378777724.1">
    <property type="nucleotide sequence ID" value="NZ_JBHTMX010000370.1"/>
</dbReference>
<evidence type="ECO:0000256" key="3">
    <source>
        <dbReference type="ARBA" id="ARBA00022475"/>
    </source>
</evidence>
<gene>
    <name evidence="8" type="ORF">ACFQ4O_17725</name>
</gene>
<evidence type="ECO:0000256" key="6">
    <source>
        <dbReference type="ARBA" id="ARBA00023136"/>
    </source>
</evidence>
<comment type="similarity">
    <text evidence="2">Belongs to the polysaccharide synthase family.</text>
</comment>
<dbReference type="EMBL" id="JBHTMX010000370">
    <property type="protein sequence ID" value="MFD1333848.1"/>
    <property type="molecule type" value="Genomic_DNA"/>
</dbReference>
<dbReference type="Pfam" id="PF13440">
    <property type="entry name" value="Polysacc_synt_3"/>
    <property type="match status" value="1"/>
</dbReference>
<dbReference type="Proteomes" id="UP001597171">
    <property type="component" value="Unassembled WGS sequence"/>
</dbReference>
<dbReference type="PANTHER" id="PTHR30250">
    <property type="entry name" value="PST FAMILY PREDICTED COLANIC ACID TRANSPORTER"/>
    <property type="match status" value="1"/>
</dbReference>
<feature type="transmembrane region" description="Helical" evidence="7">
    <location>
        <begin position="117"/>
        <end position="139"/>
    </location>
</feature>
<feature type="transmembrane region" description="Helical" evidence="7">
    <location>
        <begin position="12"/>
        <end position="34"/>
    </location>
</feature>
<keyword evidence="4 7" id="KW-0812">Transmembrane</keyword>
<evidence type="ECO:0000256" key="7">
    <source>
        <dbReference type="SAM" id="Phobius"/>
    </source>
</evidence>
<evidence type="ECO:0000256" key="2">
    <source>
        <dbReference type="ARBA" id="ARBA00007430"/>
    </source>
</evidence>
<protein>
    <submittedName>
        <fullName evidence="8">Oligosaccharide flippase family protein</fullName>
    </submittedName>
</protein>
<comment type="caution">
    <text evidence="8">The sequence shown here is derived from an EMBL/GenBank/DDBJ whole genome shotgun (WGS) entry which is preliminary data.</text>
</comment>
<dbReference type="InterPro" id="IPR050833">
    <property type="entry name" value="Poly_Biosynth_Transport"/>
</dbReference>
<keyword evidence="6 7" id="KW-0472">Membrane</keyword>
<accession>A0ABW3ZC56</accession>
<feature type="transmembrane region" description="Helical" evidence="7">
    <location>
        <begin position="46"/>
        <end position="67"/>
    </location>
</feature>
<dbReference type="PANTHER" id="PTHR30250:SF10">
    <property type="entry name" value="LIPOPOLYSACCHARIDE BIOSYNTHESIS PROTEIN WZXC"/>
    <property type="match status" value="1"/>
</dbReference>
<feature type="non-terminal residue" evidence="8">
    <location>
        <position position="330"/>
    </location>
</feature>
<evidence type="ECO:0000256" key="1">
    <source>
        <dbReference type="ARBA" id="ARBA00004651"/>
    </source>
</evidence>
<organism evidence="8 9">
    <name type="scientific">Methylopila musalis</name>
    <dbReference type="NCBI Taxonomy" id="1134781"/>
    <lineage>
        <taxon>Bacteria</taxon>
        <taxon>Pseudomonadati</taxon>
        <taxon>Pseudomonadota</taxon>
        <taxon>Alphaproteobacteria</taxon>
        <taxon>Hyphomicrobiales</taxon>
        <taxon>Methylopilaceae</taxon>
        <taxon>Methylopila</taxon>
    </lineage>
</organism>
<evidence type="ECO:0000313" key="8">
    <source>
        <dbReference type="EMBL" id="MFD1333848.1"/>
    </source>
</evidence>
<keyword evidence="3" id="KW-1003">Cell membrane</keyword>
<evidence type="ECO:0000256" key="5">
    <source>
        <dbReference type="ARBA" id="ARBA00022989"/>
    </source>
</evidence>
<evidence type="ECO:0000313" key="9">
    <source>
        <dbReference type="Proteomes" id="UP001597171"/>
    </source>
</evidence>
<feature type="transmembrane region" description="Helical" evidence="7">
    <location>
        <begin position="88"/>
        <end position="111"/>
    </location>
</feature>
<comment type="subcellular location">
    <subcellularLocation>
        <location evidence="1">Cell membrane</location>
        <topology evidence="1">Multi-pass membrane protein</topology>
    </subcellularLocation>
</comment>
<feature type="transmembrane region" description="Helical" evidence="7">
    <location>
        <begin position="151"/>
        <end position="176"/>
    </location>
</feature>
<sequence length="330" mass="34567">MPTGARPRGTKVIGWIGWAGADAIGRILLLTLSTAVLSRLLEPRDFGVTALALTVVAVLSVFVGAPFEEALAQRRGLRRGHLEAALAASWLAGLILLLLTIPGGMALGAFYDAPELGLLLPAASLAMFFSGHTDIATALARRRRRFNDVAYASLMGHVIGVSLSLAIAFAGAGVWALIGVRLFVMIARALLLQARLGALIRPRWSTARLKELGRFAGFSFLERLADNLTYLAFNNVVGAAYGVTTLGYVNMAMRLIEPIRGAIVATAHNLSFSFFARPGATPGLVAARTAYLIAPVFVGLAAVTPALLPLVAGPGWDSAGEIAVCLALGG</sequence>
<proteinExistence type="inferred from homology"/>
<keyword evidence="9" id="KW-1185">Reference proteome</keyword>